<dbReference type="GO" id="GO:0032259">
    <property type="term" value="P:methylation"/>
    <property type="evidence" value="ECO:0007669"/>
    <property type="project" value="UniProtKB-KW"/>
</dbReference>
<feature type="compositionally biased region" description="Polar residues" evidence="1">
    <location>
        <begin position="1"/>
        <end position="19"/>
    </location>
</feature>
<name>A0A2J6S1I6_HYAVF</name>
<keyword evidence="2" id="KW-0489">Methyltransferase</keyword>
<evidence type="ECO:0000313" key="3">
    <source>
        <dbReference type="Proteomes" id="UP000235786"/>
    </source>
</evidence>
<dbReference type="EMBL" id="KZ613941">
    <property type="protein sequence ID" value="PMD44625.1"/>
    <property type="molecule type" value="Genomic_DNA"/>
</dbReference>
<proteinExistence type="predicted"/>
<dbReference type="PANTHER" id="PTHR43591:SF102">
    <property type="entry name" value="S-ADENOSYL-L-METHIONINE-DEPENDENT METHYLTRANSFERASE"/>
    <property type="match status" value="1"/>
</dbReference>
<protein>
    <submittedName>
        <fullName evidence="2">S-adenosyl-L-methionine-dependent methyltransferase</fullName>
    </submittedName>
</protein>
<dbReference type="GO" id="GO:0008168">
    <property type="term" value="F:methyltransferase activity"/>
    <property type="evidence" value="ECO:0007669"/>
    <property type="project" value="UniProtKB-KW"/>
</dbReference>
<accession>A0A2J6S1I6</accession>
<dbReference type="OrthoDB" id="2013972at2759"/>
<dbReference type="SUPFAM" id="SSF53335">
    <property type="entry name" value="S-adenosyl-L-methionine-dependent methyltransferases"/>
    <property type="match status" value="1"/>
</dbReference>
<dbReference type="AlphaFoldDB" id="A0A2J6S1I6"/>
<dbReference type="Gene3D" id="3.40.50.150">
    <property type="entry name" value="Vaccinia Virus protein VP39"/>
    <property type="match status" value="1"/>
</dbReference>
<sequence length="349" mass="39014">MATASTSDNAAESSQQAPVTSAPAADTPGLDVDSQASSHDGDSAIGSMESSTQSVRDSVYEYVEENGRRFHKYKQGNYLLPNDETEQDRLDLQHHLFTLTFDGKLHIAPIEELKGGVHNVLDIGTGTGIWAIDFAATYPSANVIGTDLSPIQPNFVPPNCSFEVDDAEDEWVFPQKFDYIHGRALMSCFRNDQRVWEHAFKALRPGGILELQDLQMPLRYIDSSGEGTALKLWNERFMAAGLMLGRDFTKVAKYKATLEKVGFMDVVEKRYYWPVGTWAKGKKMKTLGAWYREDCLAGLQGASVLFFTRALKMTPEEVEVFLVDVRKGMKMNSIHAYAPVYVVYGRKPE</sequence>
<organism evidence="2 3">
    <name type="scientific">Hyaloscypha variabilis (strain UAMH 11265 / GT02V1 / F)</name>
    <name type="common">Meliniomyces variabilis</name>
    <dbReference type="NCBI Taxonomy" id="1149755"/>
    <lineage>
        <taxon>Eukaryota</taxon>
        <taxon>Fungi</taxon>
        <taxon>Dikarya</taxon>
        <taxon>Ascomycota</taxon>
        <taxon>Pezizomycotina</taxon>
        <taxon>Leotiomycetes</taxon>
        <taxon>Helotiales</taxon>
        <taxon>Hyaloscyphaceae</taxon>
        <taxon>Hyaloscypha</taxon>
        <taxon>Hyaloscypha variabilis</taxon>
    </lineage>
</organism>
<keyword evidence="3" id="KW-1185">Reference proteome</keyword>
<dbReference type="PANTHER" id="PTHR43591">
    <property type="entry name" value="METHYLTRANSFERASE"/>
    <property type="match status" value="1"/>
</dbReference>
<feature type="region of interest" description="Disordered" evidence="1">
    <location>
        <begin position="1"/>
        <end position="57"/>
    </location>
</feature>
<keyword evidence="2" id="KW-0808">Transferase</keyword>
<dbReference type="Pfam" id="PF13489">
    <property type="entry name" value="Methyltransf_23"/>
    <property type="match status" value="1"/>
</dbReference>
<dbReference type="Proteomes" id="UP000235786">
    <property type="component" value="Unassembled WGS sequence"/>
</dbReference>
<gene>
    <name evidence="2" type="ORF">L207DRAFT_509339</name>
</gene>
<dbReference type="CDD" id="cd02440">
    <property type="entry name" value="AdoMet_MTases"/>
    <property type="match status" value="1"/>
</dbReference>
<dbReference type="STRING" id="1149755.A0A2J6S1I6"/>
<dbReference type="InterPro" id="IPR029063">
    <property type="entry name" value="SAM-dependent_MTases_sf"/>
</dbReference>
<reference evidence="2 3" key="1">
    <citation type="submission" date="2016-04" db="EMBL/GenBank/DDBJ databases">
        <title>A degradative enzymes factory behind the ericoid mycorrhizal symbiosis.</title>
        <authorList>
            <consortium name="DOE Joint Genome Institute"/>
            <person name="Martino E."/>
            <person name="Morin E."/>
            <person name="Grelet G."/>
            <person name="Kuo A."/>
            <person name="Kohler A."/>
            <person name="Daghino S."/>
            <person name="Barry K."/>
            <person name="Choi C."/>
            <person name="Cichocki N."/>
            <person name="Clum A."/>
            <person name="Copeland A."/>
            <person name="Hainaut M."/>
            <person name="Haridas S."/>
            <person name="Labutti K."/>
            <person name="Lindquist E."/>
            <person name="Lipzen A."/>
            <person name="Khouja H.-R."/>
            <person name="Murat C."/>
            <person name="Ohm R."/>
            <person name="Olson A."/>
            <person name="Spatafora J."/>
            <person name="Veneault-Fourrey C."/>
            <person name="Henrissat B."/>
            <person name="Grigoriev I."/>
            <person name="Martin F."/>
            <person name="Perotto S."/>
        </authorList>
    </citation>
    <scope>NUCLEOTIDE SEQUENCE [LARGE SCALE GENOMIC DNA]</scope>
    <source>
        <strain evidence="2 3">F</strain>
    </source>
</reference>
<evidence type="ECO:0000256" key="1">
    <source>
        <dbReference type="SAM" id="MobiDB-lite"/>
    </source>
</evidence>
<evidence type="ECO:0000313" key="2">
    <source>
        <dbReference type="EMBL" id="PMD44625.1"/>
    </source>
</evidence>